<organism evidence="1 2">
    <name type="scientific">Pseudofrankia inefficax (strain DSM 45817 / CECT 9037 / DDB 130130 / EuI1c)</name>
    <name type="common">Frankia inefficax</name>
    <dbReference type="NCBI Taxonomy" id="298654"/>
    <lineage>
        <taxon>Bacteria</taxon>
        <taxon>Bacillati</taxon>
        <taxon>Actinomycetota</taxon>
        <taxon>Actinomycetes</taxon>
        <taxon>Frankiales</taxon>
        <taxon>Frankiaceae</taxon>
        <taxon>Pseudofrankia</taxon>
    </lineage>
</organism>
<gene>
    <name evidence="1" type="ordered locus">FraEuI1c_3552</name>
</gene>
<dbReference type="RefSeq" id="WP_013424677.1">
    <property type="nucleotide sequence ID" value="NC_014666.1"/>
</dbReference>
<dbReference type="Proteomes" id="UP000002484">
    <property type="component" value="Chromosome"/>
</dbReference>
<evidence type="ECO:0000313" key="1">
    <source>
        <dbReference type="EMBL" id="ADP81559.1"/>
    </source>
</evidence>
<dbReference type="STRING" id="298654.FraEuI1c_3552"/>
<sequence>MTDVGPSGQLEAETLEHQRYWFDDDAVPAVAEATRIQEHARPGEISVRARTE</sequence>
<dbReference type="KEGG" id="fri:FraEuI1c_3552"/>
<dbReference type="HOGENOM" id="CLU_3080169_0_0_11"/>
<reference evidence="1 2" key="1">
    <citation type="submission" date="2010-10" db="EMBL/GenBank/DDBJ databases">
        <title>Complete sequence of Frankia sp. EuI1c.</title>
        <authorList>
            <consortium name="US DOE Joint Genome Institute"/>
            <person name="Lucas S."/>
            <person name="Copeland A."/>
            <person name="Lapidus A."/>
            <person name="Cheng J.-F."/>
            <person name="Bruce D."/>
            <person name="Goodwin L."/>
            <person name="Pitluck S."/>
            <person name="Chertkov O."/>
            <person name="Detter J.C."/>
            <person name="Han C."/>
            <person name="Tapia R."/>
            <person name="Land M."/>
            <person name="Hauser L."/>
            <person name="Jeffries C."/>
            <person name="Kyrpides N."/>
            <person name="Ivanova N."/>
            <person name="Mikhailova N."/>
            <person name="Beauchemin N."/>
            <person name="Sen A."/>
            <person name="Sur S.A."/>
            <person name="Gtari M."/>
            <person name="Wall L."/>
            <person name="Tisa L."/>
            <person name="Woyke T."/>
        </authorList>
    </citation>
    <scope>NUCLEOTIDE SEQUENCE [LARGE SCALE GENOMIC DNA]</scope>
    <source>
        <strain evidence="2">DSM 45817 / CECT 9037 / EuI1c</strain>
    </source>
</reference>
<name>E3IZD2_PSEI1</name>
<proteinExistence type="predicted"/>
<dbReference type="InParanoid" id="E3IZD2"/>
<protein>
    <submittedName>
        <fullName evidence="1">Uncharacterized protein</fullName>
    </submittedName>
</protein>
<accession>E3IZD2</accession>
<dbReference type="AlphaFoldDB" id="E3IZD2"/>
<dbReference type="EMBL" id="CP002299">
    <property type="protein sequence ID" value="ADP81559.1"/>
    <property type="molecule type" value="Genomic_DNA"/>
</dbReference>
<evidence type="ECO:0000313" key="2">
    <source>
        <dbReference type="Proteomes" id="UP000002484"/>
    </source>
</evidence>
<keyword evidence="2" id="KW-1185">Reference proteome</keyword>